<evidence type="ECO:0000313" key="3">
    <source>
        <dbReference type="Proteomes" id="UP000727993"/>
    </source>
</evidence>
<proteinExistence type="predicted"/>
<evidence type="ECO:0000256" key="1">
    <source>
        <dbReference type="SAM" id="Phobius"/>
    </source>
</evidence>
<keyword evidence="1" id="KW-1133">Transmembrane helix</keyword>
<keyword evidence="1" id="KW-0812">Transmembrane</keyword>
<sequence length="105" mass="10918">MFMLIVGLATVAVTALVAGYLLFGVKPKPLTDSGSGAATLRFIPVPPLREVFGLWTGRRRGDGWGSRVRSAVLLVVMIACLAAAMAVVAGVIGFTIGLFADRTIG</sequence>
<organism evidence="2 3">
    <name type="scientific">Candidatus Neomicrothrix subdominans</name>
    <dbReference type="NCBI Taxonomy" id="2954438"/>
    <lineage>
        <taxon>Bacteria</taxon>
        <taxon>Bacillati</taxon>
        <taxon>Actinomycetota</taxon>
        <taxon>Acidimicrobiia</taxon>
        <taxon>Acidimicrobiales</taxon>
        <taxon>Microthrixaceae</taxon>
        <taxon>Candidatus Neomicrothrix</taxon>
    </lineage>
</organism>
<accession>A0A936ND31</accession>
<dbReference type="EMBL" id="JADJZA010000007">
    <property type="protein sequence ID" value="MBK9297429.1"/>
    <property type="molecule type" value="Genomic_DNA"/>
</dbReference>
<protein>
    <submittedName>
        <fullName evidence="2">Uncharacterized protein</fullName>
    </submittedName>
</protein>
<keyword evidence="1" id="KW-0472">Membrane</keyword>
<dbReference type="Proteomes" id="UP000727993">
    <property type="component" value="Unassembled WGS sequence"/>
</dbReference>
<comment type="caution">
    <text evidence="2">The sequence shown here is derived from an EMBL/GenBank/DDBJ whole genome shotgun (WGS) entry which is preliminary data.</text>
</comment>
<feature type="transmembrane region" description="Helical" evidence="1">
    <location>
        <begin position="71"/>
        <end position="100"/>
    </location>
</feature>
<evidence type="ECO:0000313" key="2">
    <source>
        <dbReference type="EMBL" id="MBK9297429.1"/>
    </source>
</evidence>
<reference evidence="2 3" key="1">
    <citation type="submission" date="2020-10" db="EMBL/GenBank/DDBJ databases">
        <title>Connecting structure to function with the recovery of over 1000 high-quality activated sludge metagenome-assembled genomes encoding full-length rRNA genes using long-read sequencing.</title>
        <authorList>
            <person name="Singleton C.M."/>
            <person name="Petriglieri F."/>
            <person name="Kristensen J.M."/>
            <person name="Kirkegaard R.H."/>
            <person name="Michaelsen T.Y."/>
            <person name="Andersen M.H."/>
            <person name="Karst S.M."/>
            <person name="Dueholm M.S."/>
            <person name="Nielsen P.H."/>
            <person name="Albertsen M."/>
        </authorList>
    </citation>
    <scope>NUCLEOTIDE SEQUENCE [LARGE SCALE GENOMIC DNA]</scope>
    <source>
        <strain evidence="2">Lyne_18-Q3-R50-59_MAXAC.006</strain>
    </source>
</reference>
<dbReference type="AlphaFoldDB" id="A0A936ND31"/>
<gene>
    <name evidence="2" type="ORF">IPN02_11475</name>
</gene>
<name>A0A936ND31_9ACTN</name>